<dbReference type="EMBL" id="CP007806">
    <property type="protein sequence ID" value="AIG25069.1"/>
    <property type="molecule type" value="Genomic_DNA"/>
</dbReference>
<dbReference type="KEGG" id="blr:BRLA_c007110"/>
<dbReference type="CDD" id="cd02440">
    <property type="entry name" value="AdoMet_MTases"/>
    <property type="match status" value="1"/>
</dbReference>
<dbReference type="InterPro" id="IPR029063">
    <property type="entry name" value="SAM-dependent_MTases_sf"/>
</dbReference>
<name>A0A075QZP5_BRELA</name>
<keyword evidence="1" id="KW-0808">Transferase</keyword>
<evidence type="ECO:0000313" key="2">
    <source>
        <dbReference type="Proteomes" id="UP000005850"/>
    </source>
</evidence>
<evidence type="ECO:0000313" key="1">
    <source>
        <dbReference type="EMBL" id="AIG25069.1"/>
    </source>
</evidence>
<dbReference type="Proteomes" id="UP000005850">
    <property type="component" value="Chromosome"/>
</dbReference>
<sequence>MSDLLVFLRRFVSRPGQVGSVIPSSRFLSSLMMKNVPWEQVGHIAELGPGTGVFTRAILTQMKKDARFFIVERDPQFQQMLHHRFPQVPICSEAVRLSEYMNELNIPSLDAIVSGLPFAVFPEKLRSDILDCVVESLEPDGVFVTFQYSLQLKNELESRFSTVDIKFTPFNIPPAFVYVCKKR</sequence>
<proteinExistence type="predicted"/>
<protein>
    <submittedName>
        <fullName evidence="1">16S ribosomal RNA methyltransferase KsgA/Dim1 family protein</fullName>
    </submittedName>
</protein>
<keyword evidence="1" id="KW-0489">Methyltransferase</keyword>
<dbReference type="RefSeq" id="WP_003335439.1">
    <property type="nucleotide sequence ID" value="NZ_CP007806.1"/>
</dbReference>
<gene>
    <name evidence="1" type="ORF">BRLA_c007110</name>
</gene>
<dbReference type="GO" id="GO:0032259">
    <property type="term" value="P:methylation"/>
    <property type="evidence" value="ECO:0007669"/>
    <property type="project" value="UniProtKB-KW"/>
</dbReference>
<organism evidence="1 2">
    <name type="scientific">Brevibacillus laterosporus LMG 15441</name>
    <dbReference type="NCBI Taxonomy" id="1042163"/>
    <lineage>
        <taxon>Bacteria</taxon>
        <taxon>Bacillati</taxon>
        <taxon>Bacillota</taxon>
        <taxon>Bacilli</taxon>
        <taxon>Bacillales</taxon>
        <taxon>Paenibacillaceae</taxon>
        <taxon>Brevibacillus</taxon>
    </lineage>
</organism>
<reference evidence="1 2" key="1">
    <citation type="journal article" date="2011" name="J. Bacteriol.">
        <title>Genome sequence of Brevibacillus laterosporus LMG 15441, a pathogen of invertebrates.</title>
        <authorList>
            <person name="Djukic M."/>
            <person name="Poehlein A."/>
            <person name="Thurmer A."/>
            <person name="Daniel R."/>
        </authorList>
    </citation>
    <scope>NUCLEOTIDE SEQUENCE [LARGE SCALE GENOMIC DNA]</scope>
    <source>
        <strain evidence="1 2">LMG 15441</strain>
    </source>
</reference>
<dbReference type="Gene3D" id="3.40.50.150">
    <property type="entry name" value="Vaccinia Virus protein VP39"/>
    <property type="match status" value="1"/>
</dbReference>
<dbReference type="STRING" id="1042163.BRLA_c007110"/>
<dbReference type="AlphaFoldDB" id="A0A075QZP5"/>
<accession>A0A075QZP5</accession>
<dbReference type="SUPFAM" id="SSF53335">
    <property type="entry name" value="S-adenosyl-L-methionine-dependent methyltransferases"/>
    <property type="match status" value="1"/>
</dbReference>
<keyword evidence="2" id="KW-1185">Reference proteome</keyword>
<dbReference type="HOGENOM" id="CLU_085338_2_1_9"/>
<dbReference type="GO" id="GO:0008168">
    <property type="term" value="F:methyltransferase activity"/>
    <property type="evidence" value="ECO:0007669"/>
    <property type="project" value="UniProtKB-KW"/>
</dbReference>
<dbReference type="eggNOG" id="COG3963">
    <property type="taxonomic scope" value="Bacteria"/>
</dbReference>